<evidence type="ECO:0000256" key="1">
    <source>
        <dbReference type="ARBA" id="ARBA00010231"/>
    </source>
</evidence>
<dbReference type="Gene3D" id="3.40.120.10">
    <property type="entry name" value="Alpha-D-Glucose-1,6-Bisphosphate, subunit A, domain 3"/>
    <property type="match status" value="3"/>
</dbReference>
<comment type="function">
    <text evidence="9 11">Catalyzes the conversion of glucosamine-6-phosphate to glucosamine-1-phosphate.</text>
</comment>
<keyword evidence="5 9" id="KW-0413">Isomerase</keyword>
<evidence type="ECO:0000256" key="8">
    <source>
        <dbReference type="ARBA" id="ARBA00068193"/>
    </source>
</evidence>
<dbReference type="InterPro" id="IPR036900">
    <property type="entry name" value="A-D-PHexomutase_C_sf"/>
</dbReference>
<evidence type="ECO:0000313" key="16">
    <source>
        <dbReference type="EMBL" id="HIR56051.1"/>
    </source>
</evidence>
<feature type="binding site" evidence="9">
    <location>
        <position position="245"/>
    </location>
    <ligand>
        <name>Mg(2+)</name>
        <dbReference type="ChEBI" id="CHEBI:18420"/>
    </ligand>
</feature>
<feature type="modified residue" description="Phosphoserine" evidence="9">
    <location>
        <position position="101"/>
    </location>
</feature>
<reference evidence="16" key="1">
    <citation type="submission" date="2020-10" db="EMBL/GenBank/DDBJ databases">
        <authorList>
            <person name="Gilroy R."/>
        </authorList>
    </citation>
    <scope>NUCLEOTIDE SEQUENCE</scope>
    <source>
        <strain evidence="16">ChiSjej1B19-7085</strain>
    </source>
</reference>
<keyword evidence="4 9" id="KW-0460">Magnesium</keyword>
<dbReference type="EC" id="5.4.2.10" evidence="7 9"/>
<dbReference type="InterPro" id="IPR050060">
    <property type="entry name" value="Phosphoglucosamine_mutase"/>
</dbReference>
<dbReference type="PROSITE" id="PS00710">
    <property type="entry name" value="PGM_PMM"/>
    <property type="match status" value="1"/>
</dbReference>
<dbReference type="PANTHER" id="PTHR42946">
    <property type="entry name" value="PHOSPHOHEXOSE MUTASE"/>
    <property type="match status" value="1"/>
</dbReference>
<dbReference type="InterPro" id="IPR016055">
    <property type="entry name" value="A-D-PHexomutase_a/b/a-I/II/III"/>
</dbReference>
<dbReference type="GO" id="GO:0009252">
    <property type="term" value="P:peptidoglycan biosynthetic process"/>
    <property type="evidence" value="ECO:0007669"/>
    <property type="project" value="TreeGrafter"/>
</dbReference>
<dbReference type="InterPro" id="IPR005841">
    <property type="entry name" value="Alpha-D-phosphohexomutase_SF"/>
</dbReference>
<gene>
    <name evidence="9" type="primary">glmM</name>
    <name evidence="16" type="ORF">IAA54_00115</name>
</gene>
<comment type="caution">
    <text evidence="16">The sequence shown here is derived from an EMBL/GenBank/DDBJ whole genome shotgun (WGS) entry which is preliminary data.</text>
</comment>
<feature type="domain" description="Alpha-D-phosphohexomutase alpha/beta/alpha" evidence="13">
    <location>
        <begin position="3"/>
        <end position="133"/>
    </location>
</feature>
<sequence length="449" mass="48778">MGRLFGTDGVRGVANTELTCEMAINIGRAAAMVLTDSRNRHPKVLIGKDTRMSSDMLENAFAAGLCSVGANVVKLGVIPTPAVAYLVGKYKADAGVMISASHNPCEFNGIKIFSGDGYKLPDALEEQIEAIVLDHAAEPQRPTGGDVGSITTAENAVEDYVEHVKHTVPFALHGMKIALDCANGSASRTAEKLFTELGAECHMLFDKPDGVNINDGCGSTHMEKLIAYVKEHKLDAGMAFDGDADRCLAVDENGDFVDGDFMMAICAADMKSRGKLAKDAVVGTIMTNMGFLRFCKDNDIRFEATKVGDRYVLEEMLLEKYNFGGEQSGHIIFLDFATTGDGQLTAAQLLSIMRRREAKLSSLAALMNRYPQTMINVTVTPEGKLHFYTDAEVKRVIEEETKKLGERGRIVVRPSGTEPLLRVMVEGEDETEINGVAERIADVVRRQLA</sequence>
<dbReference type="PANTHER" id="PTHR42946:SF1">
    <property type="entry name" value="PHOSPHOGLUCOMUTASE (ALPHA-D-GLUCOSE-1,6-BISPHOSPHATE-DEPENDENT)"/>
    <property type="match status" value="1"/>
</dbReference>
<evidence type="ECO:0000256" key="5">
    <source>
        <dbReference type="ARBA" id="ARBA00023235"/>
    </source>
</evidence>
<dbReference type="Pfam" id="PF02880">
    <property type="entry name" value="PGM_PMM_III"/>
    <property type="match status" value="1"/>
</dbReference>
<feature type="domain" description="Alpha-D-phosphohexomutase alpha/beta/alpha" evidence="15">
    <location>
        <begin position="258"/>
        <end position="370"/>
    </location>
</feature>
<evidence type="ECO:0000259" key="14">
    <source>
        <dbReference type="Pfam" id="PF02879"/>
    </source>
</evidence>
<evidence type="ECO:0000259" key="15">
    <source>
        <dbReference type="Pfam" id="PF02880"/>
    </source>
</evidence>
<comment type="catalytic activity">
    <reaction evidence="6 9 11">
        <text>alpha-D-glucosamine 1-phosphate = D-glucosamine 6-phosphate</text>
        <dbReference type="Rhea" id="RHEA:23424"/>
        <dbReference type="ChEBI" id="CHEBI:58516"/>
        <dbReference type="ChEBI" id="CHEBI:58725"/>
        <dbReference type="EC" id="5.4.2.10"/>
    </reaction>
</comment>
<evidence type="ECO:0000256" key="4">
    <source>
        <dbReference type="ARBA" id="ARBA00022842"/>
    </source>
</evidence>
<evidence type="ECO:0000256" key="7">
    <source>
        <dbReference type="ARBA" id="ARBA00066330"/>
    </source>
</evidence>
<dbReference type="FunFam" id="3.40.120.10:FF:000002">
    <property type="entry name" value="Phosphoglucosamine mutase"/>
    <property type="match status" value="1"/>
</dbReference>
<dbReference type="InterPro" id="IPR005845">
    <property type="entry name" value="A-D-PHexomutase_a/b/a-II"/>
</dbReference>
<dbReference type="GO" id="GO:0000287">
    <property type="term" value="F:magnesium ion binding"/>
    <property type="evidence" value="ECO:0007669"/>
    <property type="project" value="UniProtKB-UniRule"/>
</dbReference>
<evidence type="ECO:0000259" key="13">
    <source>
        <dbReference type="Pfam" id="PF02878"/>
    </source>
</evidence>
<evidence type="ECO:0000256" key="6">
    <source>
        <dbReference type="ARBA" id="ARBA00050364"/>
    </source>
</evidence>
<dbReference type="InterPro" id="IPR016066">
    <property type="entry name" value="A-D-PHexomutase_CS"/>
</dbReference>
<name>A0A9D1DNH9_9FIRM</name>
<dbReference type="CDD" id="cd05802">
    <property type="entry name" value="GlmM"/>
    <property type="match status" value="1"/>
</dbReference>
<evidence type="ECO:0000313" key="17">
    <source>
        <dbReference type="Proteomes" id="UP000886785"/>
    </source>
</evidence>
<feature type="binding site" evidence="9">
    <location>
        <position position="243"/>
    </location>
    <ligand>
        <name>Mg(2+)</name>
        <dbReference type="ChEBI" id="CHEBI:18420"/>
    </ligand>
</feature>
<proteinExistence type="inferred from homology"/>
<dbReference type="PRINTS" id="PR00509">
    <property type="entry name" value="PGMPMM"/>
</dbReference>
<dbReference type="InterPro" id="IPR006352">
    <property type="entry name" value="GlmM_bact"/>
</dbReference>
<comment type="cofactor">
    <cofactor evidence="9">
        <name>Mg(2+)</name>
        <dbReference type="ChEBI" id="CHEBI:18420"/>
    </cofactor>
    <text evidence="9">Binds 1 Mg(2+) ion per subunit.</text>
</comment>
<accession>A0A9D1DNH9</accession>
<dbReference type="NCBIfam" id="TIGR01455">
    <property type="entry name" value="glmM"/>
    <property type="match status" value="1"/>
</dbReference>
<dbReference type="EMBL" id="DVHF01000002">
    <property type="protein sequence ID" value="HIR56051.1"/>
    <property type="molecule type" value="Genomic_DNA"/>
</dbReference>
<reference evidence="16" key="2">
    <citation type="journal article" date="2021" name="PeerJ">
        <title>Extensive microbial diversity within the chicken gut microbiome revealed by metagenomics and culture.</title>
        <authorList>
            <person name="Gilroy R."/>
            <person name="Ravi A."/>
            <person name="Getino M."/>
            <person name="Pursley I."/>
            <person name="Horton D.L."/>
            <person name="Alikhan N.F."/>
            <person name="Baker D."/>
            <person name="Gharbi K."/>
            <person name="Hall N."/>
            <person name="Watson M."/>
            <person name="Adriaenssens E.M."/>
            <person name="Foster-Nyarko E."/>
            <person name="Jarju S."/>
            <person name="Secka A."/>
            <person name="Antonio M."/>
            <person name="Oren A."/>
            <person name="Chaudhuri R.R."/>
            <person name="La Ragione R."/>
            <person name="Hildebrand F."/>
            <person name="Pallen M.J."/>
        </authorList>
    </citation>
    <scope>NUCLEOTIDE SEQUENCE</scope>
    <source>
        <strain evidence="16">ChiSjej1B19-7085</strain>
    </source>
</reference>
<evidence type="ECO:0000256" key="11">
    <source>
        <dbReference type="RuleBase" id="RU004327"/>
    </source>
</evidence>
<dbReference type="InterPro" id="IPR005846">
    <property type="entry name" value="A-D-PHexomutase_a/b/a-III"/>
</dbReference>
<evidence type="ECO:0000256" key="2">
    <source>
        <dbReference type="ARBA" id="ARBA00022553"/>
    </source>
</evidence>
<dbReference type="GO" id="GO:0006048">
    <property type="term" value="P:UDP-N-acetylglucosamine biosynthetic process"/>
    <property type="evidence" value="ECO:0007669"/>
    <property type="project" value="TreeGrafter"/>
</dbReference>
<keyword evidence="2 9" id="KW-0597">Phosphoprotein</keyword>
<feature type="active site" description="Phosphoserine intermediate" evidence="9">
    <location>
        <position position="101"/>
    </location>
</feature>
<dbReference type="GO" id="GO:0005829">
    <property type="term" value="C:cytosol"/>
    <property type="evidence" value="ECO:0007669"/>
    <property type="project" value="TreeGrafter"/>
</dbReference>
<dbReference type="AlphaFoldDB" id="A0A9D1DNH9"/>
<comment type="similarity">
    <text evidence="1 9 10">Belongs to the phosphohexose mutase family.</text>
</comment>
<evidence type="ECO:0000256" key="9">
    <source>
        <dbReference type="HAMAP-Rule" id="MF_01554"/>
    </source>
</evidence>
<dbReference type="Pfam" id="PF00408">
    <property type="entry name" value="PGM_PMM_IV"/>
    <property type="match status" value="1"/>
</dbReference>
<dbReference type="SUPFAM" id="SSF53738">
    <property type="entry name" value="Phosphoglucomutase, first 3 domains"/>
    <property type="match status" value="3"/>
</dbReference>
<dbReference type="GO" id="GO:0008966">
    <property type="term" value="F:phosphoglucosamine mutase activity"/>
    <property type="evidence" value="ECO:0007669"/>
    <property type="project" value="UniProtKB-UniRule"/>
</dbReference>
<dbReference type="NCBIfam" id="NF008139">
    <property type="entry name" value="PRK10887.1"/>
    <property type="match status" value="1"/>
</dbReference>
<dbReference type="FunFam" id="3.40.120.10:FF:000001">
    <property type="entry name" value="Phosphoglucosamine mutase"/>
    <property type="match status" value="1"/>
</dbReference>
<evidence type="ECO:0000256" key="10">
    <source>
        <dbReference type="RuleBase" id="RU004326"/>
    </source>
</evidence>
<keyword evidence="3 9" id="KW-0479">Metal-binding</keyword>
<dbReference type="InterPro" id="IPR005844">
    <property type="entry name" value="A-D-PHexomutase_a/b/a-I"/>
</dbReference>
<evidence type="ECO:0000256" key="3">
    <source>
        <dbReference type="ARBA" id="ARBA00022723"/>
    </source>
</evidence>
<evidence type="ECO:0000259" key="12">
    <source>
        <dbReference type="Pfam" id="PF00408"/>
    </source>
</evidence>
<feature type="domain" description="Alpha-D-phosphohexomutase alpha/beta/alpha" evidence="14">
    <location>
        <begin position="158"/>
        <end position="254"/>
    </location>
</feature>
<dbReference type="FunFam" id="3.30.310.50:FF:000001">
    <property type="entry name" value="Phosphoglucosamine mutase"/>
    <property type="match status" value="1"/>
</dbReference>
<dbReference type="Pfam" id="PF02879">
    <property type="entry name" value="PGM_PMM_II"/>
    <property type="match status" value="1"/>
</dbReference>
<dbReference type="InterPro" id="IPR005843">
    <property type="entry name" value="A-D-PHexomutase_C"/>
</dbReference>
<comment type="PTM">
    <text evidence="9">Activated by phosphorylation.</text>
</comment>
<protein>
    <recommendedName>
        <fullName evidence="8 9">Phosphoglucosamine mutase</fullName>
        <ecNumber evidence="7 9">5.4.2.10</ecNumber>
    </recommendedName>
</protein>
<feature type="binding site" description="via phosphate group" evidence="9">
    <location>
        <position position="101"/>
    </location>
    <ligand>
        <name>Mg(2+)</name>
        <dbReference type="ChEBI" id="CHEBI:18420"/>
    </ligand>
</feature>
<dbReference type="GO" id="GO:0004615">
    <property type="term" value="F:phosphomannomutase activity"/>
    <property type="evidence" value="ECO:0007669"/>
    <property type="project" value="TreeGrafter"/>
</dbReference>
<dbReference type="SUPFAM" id="SSF55957">
    <property type="entry name" value="Phosphoglucomutase, C-terminal domain"/>
    <property type="match status" value="1"/>
</dbReference>
<feature type="domain" description="Alpha-D-phosphohexomutase C-terminal" evidence="12">
    <location>
        <begin position="374"/>
        <end position="442"/>
    </location>
</feature>
<organism evidence="16 17">
    <name type="scientific">Candidatus Gallacutalibacter pullicola</name>
    <dbReference type="NCBI Taxonomy" id="2840830"/>
    <lineage>
        <taxon>Bacteria</taxon>
        <taxon>Bacillati</taxon>
        <taxon>Bacillota</taxon>
        <taxon>Clostridia</taxon>
        <taxon>Eubacteriales</taxon>
        <taxon>Candidatus Gallacutalibacter</taxon>
    </lineage>
</organism>
<dbReference type="GO" id="GO:0005975">
    <property type="term" value="P:carbohydrate metabolic process"/>
    <property type="evidence" value="ECO:0007669"/>
    <property type="project" value="InterPro"/>
</dbReference>
<dbReference type="Gene3D" id="3.30.310.50">
    <property type="entry name" value="Alpha-D-phosphohexomutase, C-terminal domain"/>
    <property type="match status" value="1"/>
</dbReference>
<dbReference type="HAMAP" id="MF_01554_B">
    <property type="entry name" value="GlmM_B"/>
    <property type="match status" value="1"/>
</dbReference>
<dbReference type="Pfam" id="PF02878">
    <property type="entry name" value="PGM_PMM_I"/>
    <property type="match status" value="1"/>
</dbReference>
<feature type="binding site" evidence="9">
    <location>
        <position position="241"/>
    </location>
    <ligand>
        <name>Mg(2+)</name>
        <dbReference type="ChEBI" id="CHEBI:18420"/>
    </ligand>
</feature>
<dbReference type="Proteomes" id="UP000886785">
    <property type="component" value="Unassembled WGS sequence"/>
</dbReference>